<evidence type="ECO:0000313" key="2">
    <source>
        <dbReference type="Proteomes" id="UP000007015"/>
    </source>
</evidence>
<sequence>MVAAGVDSAMSMVDASSLLLRWHDARAGDASTVATSPRETSSGGLDEEAVIVVCTQGPGSELQRRIWGQRLLSAAPADLGGNADLAL</sequence>
<name>A2XPI7_ORYSI</name>
<accession>A2XPI7</accession>
<gene>
    <name evidence="1" type="ORF">OsI_14502</name>
</gene>
<dbReference type="Proteomes" id="UP000007015">
    <property type="component" value="Chromosome 4"/>
</dbReference>
<dbReference type="EMBL" id="CM000129">
    <property type="protein sequence ID" value="EAY92747.1"/>
    <property type="molecule type" value="Genomic_DNA"/>
</dbReference>
<organism evidence="1 2">
    <name type="scientific">Oryza sativa subsp. indica</name>
    <name type="common">Rice</name>
    <dbReference type="NCBI Taxonomy" id="39946"/>
    <lineage>
        <taxon>Eukaryota</taxon>
        <taxon>Viridiplantae</taxon>
        <taxon>Streptophyta</taxon>
        <taxon>Embryophyta</taxon>
        <taxon>Tracheophyta</taxon>
        <taxon>Spermatophyta</taxon>
        <taxon>Magnoliopsida</taxon>
        <taxon>Liliopsida</taxon>
        <taxon>Poales</taxon>
        <taxon>Poaceae</taxon>
        <taxon>BOP clade</taxon>
        <taxon>Oryzoideae</taxon>
        <taxon>Oryzeae</taxon>
        <taxon>Oryzinae</taxon>
        <taxon>Oryza</taxon>
        <taxon>Oryza sativa</taxon>
    </lineage>
</organism>
<proteinExistence type="predicted"/>
<evidence type="ECO:0000313" key="1">
    <source>
        <dbReference type="EMBL" id="EAY92747.1"/>
    </source>
</evidence>
<protein>
    <submittedName>
        <fullName evidence="1">Uncharacterized protein</fullName>
    </submittedName>
</protein>
<dbReference type="Gramene" id="BGIOSGA015749-TA">
    <property type="protein sequence ID" value="BGIOSGA015749-PA"/>
    <property type="gene ID" value="BGIOSGA015749"/>
</dbReference>
<dbReference type="AlphaFoldDB" id="A2XPI7"/>
<dbReference type="HOGENOM" id="CLU_2487373_0_0_1"/>
<reference evidence="1 2" key="1">
    <citation type="journal article" date="2005" name="PLoS Biol.">
        <title>The genomes of Oryza sativa: a history of duplications.</title>
        <authorList>
            <person name="Yu J."/>
            <person name="Wang J."/>
            <person name="Lin W."/>
            <person name="Li S."/>
            <person name="Li H."/>
            <person name="Zhou J."/>
            <person name="Ni P."/>
            <person name="Dong W."/>
            <person name="Hu S."/>
            <person name="Zeng C."/>
            <person name="Zhang J."/>
            <person name="Zhang Y."/>
            <person name="Li R."/>
            <person name="Xu Z."/>
            <person name="Li S."/>
            <person name="Li X."/>
            <person name="Zheng H."/>
            <person name="Cong L."/>
            <person name="Lin L."/>
            <person name="Yin J."/>
            <person name="Geng J."/>
            <person name="Li G."/>
            <person name="Shi J."/>
            <person name="Liu J."/>
            <person name="Lv H."/>
            <person name="Li J."/>
            <person name="Wang J."/>
            <person name="Deng Y."/>
            <person name="Ran L."/>
            <person name="Shi X."/>
            <person name="Wang X."/>
            <person name="Wu Q."/>
            <person name="Li C."/>
            <person name="Ren X."/>
            <person name="Wang J."/>
            <person name="Wang X."/>
            <person name="Li D."/>
            <person name="Liu D."/>
            <person name="Zhang X."/>
            <person name="Ji Z."/>
            <person name="Zhao W."/>
            <person name="Sun Y."/>
            <person name="Zhang Z."/>
            <person name="Bao J."/>
            <person name="Han Y."/>
            <person name="Dong L."/>
            <person name="Ji J."/>
            <person name="Chen P."/>
            <person name="Wu S."/>
            <person name="Liu J."/>
            <person name="Xiao Y."/>
            <person name="Bu D."/>
            <person name="Tan J."/>
            <person name="Yang L."/>
            <person name="Ye C."/>
            <person name="Zhang J."/>
            <person name="Xu J."/>
            <person name="Zhou Y."/>
            <person name="Yu Y."/>
            <person name="Zhang B."/>
            <person name="Zhuang S."/>
            <person name="Wei H."/>
            <person name="Liu B."/>
            <person name="Lei M."/>
            <person name="Yu H."/>
            <person name="Li Y."/>
            <person name="Xu H."/>
            <person name="Wei S."/>
            <person name="He X."/>
            <person name="Fang L."/>
            <person name="Zhang Z."/>
            <person name="Zhang Y."/>
            <person name="Huang X."/>
            <person name="Su Z."/>
            <person name="Tong W."/>
            <person name="Li J."/>
            <person name="Tong Z."/>
            <person name="Li S."/>
            <person name="Ye J."/>
            <person name="Wang L."/>
            <person name="Fang L."/>
            <person name="Lei T."/>
            <person name="Chen C."/>
            <person name="Chen H."/>
            <person name="Xu Z."/>
            <person name="Li H."/>
            <person name="Huang H."/>
            <person name="Zhang F."/>
            <person name="Xu H."/>
            <person name="Li N."/>
            <person name="Zhao C."/>
            <person name="Li S."/>
            <person name="Dong L."/>
            <person name="Huang Y."/>
            <person name="Li L."/>
            <person name="Xi Y."/>
            <person name="Qi Q."/>
            <person name="Li W."/>
            <person name="Zhang B."/>
            <person name="Hu W."/>
            <person name="Zhang Y."/>
            <person name="Tian X."/>
            <person name="Jiao Y."/>
            <person name="Liang X."/>
            <person name="Jin J."/>
            <person name="Gao L."/>
            <person name="Zheng W."/>
            <person name="Hao B."/>
            <person name="Liu S."/>
            <person name="Wang W."/>
            <person name="Yuan L."/>
            <person name="Cao M."/>
            <person name="McDermott J."/>
            <person name="Samudrala R."/>
            <person name="Wang J."/>
            <person name="Wong G.K."/>
            <person name="Yang H."/>
        </authorList>
    </citation>
    <scope>NUCLEOTIDE SEQUENCE [LARGE SCALE GENOMIC DNA]</scope>
    <source>
        <strain evidence="2">cv. 93-11</strain>
    </source>
</reference>
<keyword evidence="2" id="KW-1185">Reference proteome</keyword>